<dbReference type="AlphaFoldDB" id="A0A0F9N3B3"/>
<protein>
    <submittedName>
        <fullName evidence="1">Uncharacterized protein</fullName>
    </submittedName>
</protein>
<comment type="caution">
    <text evidence="1">The sequence shown here is derived from an EMBL/GenBank/DDBJ whole genome shotgun (WGS) entry which is preliminary data.</text>
</comment>
<accession>A0A0F9N3B3</accession>
<name>A0A0F9N3B3_9ZZZZ</name>
<organism evidence="1">
    <name type="scientific">marine sediment metagenome</name>
    <dbReference type="NCBI Taxonomy" id="412755"/>
    <lineage>
        <taxon>unclassified sequences</taxon>
        <taxon>metagenomes</taxon>
        <taxon>ecological metagenomes</taxon>
    </lineage>
</organism>
<proteinExistence type="predicted"/>
<evidence type="ECO:0000313" key="1">
    <source>
        <dbReference type="EMBL" id="KKN12449.1"/>
    </source>
</evidence>
<sequence>MAPDSFLNTDIDPRIVHGYCLYWSKELGISEDDVFNIIWMWEFEGRHITKEKYDAHCETVLNREEMK</sequence>
<reference evidence="1" key="1">
    <citation type="journal article" date="2015" name="Nature">
        <title>Complex archaea that bridge the gap between prokaryotes and eukaryotes.</title>
        <authorList>
            <person name="Spang A."/>
            <person name="Saw J.H."/>
            <person name="Jorgensen S.L."/>
            <person name="Zaremba-Niedzwiedzka K."/>
            <person name="Martijn J."/>
            <person name="Lind A.E."/>
            <person name="van Eijk R."/>
            <person name="Schleper C."/>
            <person name="Guy L."/>
            <person name="Ettema T.J."/>
        </authorList>
    </citation>
    <scope>NUCLEOTIDE SEQUENCE</scope>
</reference>
<dbReference type="EMBL" id="LAZR01004030">
    <property type="protein sequence ID" value="KKN12449.1"/>
    <property type="molecule type" value="Genomic_DNA"/>
</dbReference>
<gene>
    <name evidence="1" type="ORF">LCGC14_1016160</name>
</gene>